<dbReference type="eggNOG" id="COG1470">
    <property type="taxonomic scope" value="Bacteria"/>
</dbReference>
<dbReference type="RefSeq" id="WP_006975450.1">
    <property type="nucleotide sequence ID" value="NZ_ABCS01000093.1"/>
</dbReference>
<dbReference type="PROSITE" id="PS51257">
    <property type="entry name" value="PROKAR_LIPOPROTEIN"/>
    <property type="match status" value="1"/>
</dbReference>
<feature type="chain" id="PRO_5002697746" evidence="1">
    <location>
        <begin position="17"/>
        <end position="573"/>
    </location>
</feature>
<evidence type="ECO:0000313" key="2">
    <source>
        <dbReference type="EMBL" id="EDM75387.1"/>
    </source>
</evidence>
<keyword evidence="2" id="KW-0449">Lipoprotein</keyword>
<dbReference type="Proteomes" id="UP000005801">
    <property type="component" value="Unassembled WGS sequence"/>
</dbReference>
<dbReference type="STRING" id="391625.PPSIR1_10290"/>
<protein>
    <submittedName>
        <fullName evidence="2">Putative lipoprotein</fullName>
    </submittedName>
</protein>
<proteinExistence type="predicted"/>
<reference evidence="2 3" key="1">
    <citation type="submission" date="2007-06" db="EMBL/GenBank/DDBJ databases">
        <authorList>
            <person name="Shimkets L."/>
            <person name="Ferriera S."/>
            <person name="Johnson J."/>
            <person name="Kravitz S."/>
            <person name="Beeson K."/>
            <person name="Sutton G."/>
            <person name="Rogers Y.-H."/>
            <person name="Friedman R."/>
            <person name="Frazier M."/>
            <person name="Venter J.C."/>
        </authorList>
    </citation>
    <scope>NUCLEOTIDE SEQUENCE [LARGE SCALE GENOMIC DNA]</scope>
    <source>
        <strain evidence="2 3">SIR-1</strain>
    </source>
</reference>
<dbReference type="EMBL" id="ABCS01000093">
    <property type="protein sequence ID" value="EDM75387.1"/>
    <property type="molecule type" value="Genomic_DNA"/>
</dbReference>
<dbReference type="OrthoDB" id="5479759at2"/>
<accession>A6GFG0</accession>
<dbReference type="AlphaFoldDB" id="A6GFG0"/>
<comment type="caution">
    <text evidence="2">The sequence shown here is derived from an EMBL/GenBank/DDBJ whole genome shotgun (WGS) entry which is preliminary data.</text>
</comment>
<gene>
    <name evidence="2" type="ORF">PPSIR1_10290</name>
</gene>
<sequence>MSRFTLGNRFALLAAAAMVTTSLTGCLNHPLKPVELEKAQTKDSQLQLTVNKDVDILFVIDNSGSMGEEQANLAANFGAFIGVLEDEEVEANYRIGVTTTDNGNPWCPPGQTTPEGGNLVLSPCTGRLNDFLFGTDVDVQALACTDICTLSDAELEIQDSITAVDPDPKPHPWLENIEGQKNIPEGTSTTEAFQCFGPQGVNGCGFESQLESMYLALVRAVSNGEDNYGFLRDAAILAIVQVTDEADCSYNKDWSSIFDEAGSKVFWSDPESPFPTSAVCWNAGVECTGDPSSFDECHSANYDENGNVGASDDNAVLHPVTRYTGLVQDLETNKQALNPDQEVIVALIGGVDNDGEAFYGEVGLTDPGFQESFGIGPGCTAPNPFEDPMIEGDELVEAVPPVRLKEFTDHFSPGNLFSVCNPDYAPALEAVANAIRDQIQPACYTQCAKDVDESTDILDAECTVEENAPGAATVSLEECLRDDNGYVIDPGTNDYTMPSDDVNVCFATLVDIGGQTPDPNDDMSMECLDLNYNLEFSIARRPGFPAAGGTSISATCSLSEFATLDCPDIGVGG</sequence>
<evidence type="ECO:0000313" key="3">
    <source>
        <dbReference type="Proteomes" id="UP000005801"/>
    </source>
</evidence>
<keyword evidence="1" id="KW-0732">Signal</keyword>
<organism evidence="2 3">
    <name type="scientific">Plesiocystis pacifica SIR-1</name>
    <dbReference type="NCBI Taxonomy" id="391625"/>
    <lineage>
        <taxon>Bacteria</taxon>
        <taxon>Pseudomonadati</taxon>
        <taxon>Myxococcota</taxon>
        <taxon>Polyangia</taxon>
        <taxon>Nannocystales</taxon>
        <taxon>Nannocystaceae</taxon>
        <taxon>Plesiocystis</taxon>
    </lineage>
</organism>
<keyword evidence="3" id="KW-1185">Reference proteome</keyword>
<feature type="signal peptide" evidence="1">
    <location>
        <begin position="1"/>
        <end position="16"/>
    </location>
</feature>
<evidence type="ECO:0000256" key="1">
    <source>
        <dbReference type="SAM" id="SignalP"/>
    </source>
</evidence>
<name>A6GFG0_9BACT</name>